<proteinExistence type="predicted"/>
<evidence type="ECO:0000313" key="4">
    <source>
        <dbReference type="EMBL" id="KKN71544.1"/>
    </source>
</evidence>
<gene>
    <name evidence="4" type="ORF">LCGC14_0419410</name>
</gene>
<dbReference type="GO" id="GO:0006274">
    <property type="term" value="P:DNA replication termination"/>
    <property type="evidence" value="ECO:0007669"/>
    <property type="project" value="InterPro"/>
</dbReference>
<dbReference type="Pfam" id="PF05472">
    <property type="entry name" value="Ter"/>
    <property type="match status" value="1"/>
</dbReference>
<organism evidence="4">
    <name type="scientific">marine sediment metagenome</name>
    <dbReference type="NCBI Taxonomy" id="412755"/>
    <lineage>
        <taxon>unclassified sequences</taxon>
        <taxon>metagenomes</taxon>
        <taxon>ecological metagenomes</taxon>
    </lineage>
</organism>
<keyword evidence="3" id="KW-0238">DNA-binding</keyword>
<dbReference type="InterPro" id="IPR008865">
    <property type="entry name" value="DNA_replication_term_site-bd"/>
</dbReference>
<dbReference type="SUPFAM" id="SSF56596">
    <property type="entry name" value="Replication terminator protein (Tus)"/>
    <property type="match status" value="1"/>
</dbReference>
<dbReference type="NCBIfam" id="NF002810">
    <property type="entry name" value="PRK02951.1-4"/>
    <property type="match status" value="1"/>
</dbReference>
<dbReference type="InterPro" id="IPR036384">
    <property type="entry name" value="Tus_sf"/>
</dbReference>
<comment type="caution">
    <text evidence="4">The sequence shown here is derived from an EMBL/GenBank/DDBJ whole genome shotgun (WGS) entry which is preliminary data.</text>
</comment>
<reference evidence="4" key="1">
    <citation type="journal article" date="2015" name="Nature">
        <title>Complex archaea that bridge the gap between prokaryotes and eukaryotes.</title>
        <authorList>
            <person name="Spang A."/>
            <person name="Saw J.H."/>
            <person name="Jorgensen S.L."/>
            <person name="Zaremba-Niedzwiedzka K."/>
            <person name="Martijn J."/>
            <person name="Lind A.E."/>
            <person name="van Eijk R."/>
            <person name="Schleper C."/>
            <person name="Guy L."/>
            <person name="Ettema T.J."/>
        </authorList>
    </citation>
    <scope>NUCLEOTIDE SEQUENCE</scope>
</reference>
<keyword evidence="1" id="KW-0963">Cytoplasm</keyword>
<evidence type="ECO:0008006" key="5">
    <source>
        <dbReference type="Google" id="ProtNLM"/>
    </source>
</evidence>
<dbReference type="EMBL" id="LAZR01000381">
    <property type="protein sequence ID" value="KKN71544.1"/>
    <property type="molecule type" value="Genomic_DNA"/>
</dbReference>
<dbReference type="Gene3D" id="3.30.54.10">
    <property type="match status" value="1"/>
</dbReference>
<dbReference type="InterPro" id="IPR036381">
    <property type="entry name" value="Tus_dom1"/>
</dbReference>
<name>A0A0F9SXA6_9ZZZZ</name>
<dbReference type="GO" id="GO:0005737">
    <property type="term" value="C:cytoplasm"/>
    <property type="evidence" value="ECO:0007669"/>
    <property type="project" value="InterPro"/>
</dbReference>
<sequence>MCSWWVMVSKVQIRSQFDLMNELTVRLVEELKECDYSKAEYYRLPDISSLDENIVPESIITEKISGDIAHRAILNSFTDIYKKEGLSSRVLKRHPGLLVIKNANKEALNNRIAQVNKAKADFKACIVAIDNNDARFEAVHNAMPNLITLAAYRKIHCESDSPFSVRFTWMHKHATKTLTKKMALEMLDKSAGYRNPRMIDQQKWQSLVAQEQLRVASLGEKEKLRIRRPTRVSPQVNVRYTAQNRYHVSAALPFILINPEPDVKLGILPDYQKPEAHPRKREYDFLVDRLYLEQVER</sequence>
<evidence type="ECO:0000256" key="2">
    <source>
        <dbReference type="ARBA" id="ARBA00022705"/>
    </source>
</evidence>
<keyword evidence="2" id="KW-0235">DNA replication</keyword>
<evidence type="ECO:0000256" key="3">
    <source>
        <dbReference type="ARBA" id="ARBA00023125"/>
    </source>
</evidence>
<dbReference type="AlphaFoldDB" id="A0A0F9SXA6"/>
<accession>A0A0F9SXA6</accession>
<protein>
    <recommendedName>
        <fullName evidence="5">DNA replication terminus site-binding protein</fullName>
    </recommendedName>
</protein>
<evidence type="ECO:0000256" key="1">
    <source>
        <dbReference type="ARBA" id="ARBA00022490"/>
    </source>
</evidence>
<dbReference type="Gene3D" id="3.50.14.10">
    <property type="entry name" value="Replication terminator Tus, domain 1 superfamily/Replication terminator Tus"/>
    <property type="match status" value="1"/>
</dbReference>
<dbReference type="GO" id="GO:0003677">
    <property type="term" value="F:DNA binding"/>
    <property type="evidence" value="ECO:0007669"/>
    <property type="project" value="UniProtKB-KW"/>
</dbReference>